<feature type="coiled-coil region" evidence="1">
    <location>
        <begin position="356"/>
        <end position="404"/>
    </location>
</feature>
<dbReference type="PANTHER" id="PTHR18939:SF4">
    <property type="entry name" value="RIBOSOME-BINDING PROTEIN 1"/>
    <property type="match status" value="1"/>
</dbReference>
<feature type="region of interest" description="Disordered" evidence="2">
    <location>
        <begin position="57"/>
        <end position="252"/>
    </location>
</feature>
<feature type="region of interest" description="Disordered" evidence="2">
    <location>
        <begin position="606"/>
        <end position="653"/>
    </location>
</feature>
<feature type="region of interest" description="Disordered" evidence="2">
    <location>
        <begin position="927"/>
        <end position="965"/>
    </location>
</feature>
<dbReference type="PANTHER" id="PTHR18939">
    <property type="entry name" value="RIBOSOME BINDING PROTEIN-1"/>
    <property type="match status" value="1"/>
</dbReference>
<evidence type="ECO:0000256" key="2">
    <source>
        <dbReference type="SAM" id="MobiDB-lite"/>
    </source>
</evidence>
<organism evidence="4">
    <name type="scientific">Cacopsylla melanoneura</name>
    <dbReference type="NCBI Taxonomy" id="428564"/>
    <lineage>
        <taxon>Eukaryota</taxon>
        <taxon>Metazoa</taxon>
        <taxon>Ecdysozoa</taxon>
        <taxon>Arthropoda</taxon>
        <taxon>Hexapoda</taxon>
        <taxon>Insecta</taxon>
        <taxon>Pterygota</taxon>
        <taxon>Neoptera</taxon>
        <taxon>Paraneoptera</taxon>
        <taxon>Hemiptera</taxon>
        <taxon>Sternorrhyncha</taxon>
        <taxon>Psylloidea</taxon>
        <taxon>Psyllidae</taxon>
        <taxon>Psyllinae</taxon>
        <taxon>Cacopsylla</taxon>
    </lineage>
</organism>
<feature type="region of interest" description="Disordered" evidence="2">
    <location>
        <begin position="836"/>
        <end position="861"/>
    </location>
</feature>
<name>A0A8D8VN16_9HEMI</name>
<dbReference type="Gene3D" id="1.10.287.1490">
    <property type="match status" value="1"/>
</dbReference>
<feature type="coiled-coil region" evidence="1">
    <location>
        <begin position="476"/>
        <end position="503"/>
    </location>
</feature>
<feature type="compositionally biased region" description="Basic and acidic residues" evidence="2">
    <location>
        <begin position="136"/>
        <end position="145"/>
    </location>
</feature>
<feature type="region of interest" description="Disordered" evidence="2">
    <location>
        <begin position="735"/>
        <end position="763"/>
    </location>
</feature>
<dbReference type="EMBL" id="HBUF01577673">
    <property type="protein sequence ID" value="CAG6768917.1"/>
    <property type="molecule type" value="Transcribed_RNA"/>
</dbReference>
<evidence type="ECO:0000256" key="3">
    <source>
        <dbReference type="SAM" id="Phobius"/>
    </source>
</evidence>
<feature type="compositionally biased region" description="Basic and acidic residues" evidence="2">
    <location>
        <begin position="713"/>
        <end position="726"/>
    </location>
</feature>
<proteinExistence type="predicted"/>
<dbReference type="InterPro" id="IPR040248">
    <property type="entry name" value="RRBP1"/>
</dbReference>
<feature type="compositionally biased region" description="Basic and acidic residues" evidence="2">
    <location>
        <begin position="955"/>
        <end position="965"/>
    </location>
</feature>
<feature type="region of interest" description="Disordered" evidence="2">
    <location>
        <begin position="1004"/>
        <end position="1059"/>
    </location>
</feature>
<keyword evidence="1" id="KW-0175">Coiled coil</keyword>
<dbReference type="EMBL" id="HBUF01577672">
    <property type="protein sequence ID" value="CAG6768916.1"/>
    <property type="molecule type" value="Transcribed_RNA"/>
</dbReference>
<feature type="compositionally biased region" description="Low complexity" evidence="2">
    <location>
        <begin position="929"/>
        <end position="953"/>
    </location>
</feature>
<evidence type="ECO:0000256" key="1">
    <source>
        <dbReference type="SAM" id="Coils"/>
    </source>
</evidence>
<sequence>MEILLYIGILALVLLSGVVIYFVSMMPNQKSFDEVKEEQKKKNDAEKKAALLEARERAMKAKEKKRQKKAAAKEDKRLNSLSAESDGTVEDLAPAAPNKEDHFSKGSAPKAQKQPAVSNKKPPSETKPVPQVVEKPQSKPEEKKPSAKAKGNVEATNLKENNTDKAKPEPKKKKLEVQGSSENNQNVQNVHKQAPAKEAVDSGKLAVSTEPPKEQRGKRDTAAKKAPEEPVVKKEQKTVDAKPTKAPVQQKAPVVEPPVVKEEVKVIAAVPKETKKQVSSVTSSPASAKGSKKKKSDLSTILALGNDKDSLDMNVLVPLVVKAELSHTEIETIIEVLLNKQTSGTTDWSEGRQDPLIKLRKQLEEKEKLLTSEKEISKGIQAKLSDLRSELNAEKHKTRHLEETVSVRTQELSGFAMQIKQISNEKTHQLQQLQSKLNEEHLMLCQLQEKAMKDECTQATLQQDLLQQIQSRDVLIGRLNETLAGMEAQMAQMAAQLQEQEAITGGISEEVNAEREQGTLLRDRLLFQENEIAALGAFKTELEHRLGQAQFELNRFQAENKTLTDQLNASKEEQEKKVKTLQLEISSLQESNQSLHTQISTEAVKAQQLKDENESLTAQVTANTERPAAEGRETNEDETSNSNGDKESSEEITNKYQAQLTEKEATITSLNKDLSKTQAELKVKKEEVAKLSKDIKQQESLVLSLRSEANTAKSEEVAKLSKDVKQQESLVSSLRSEVNTAKTASQELSAQVDSQRKKNDELRSKNYSIMEALSKTEKSLETKIKQSQESLELARTEAESAARALLARLFPQCAPKAKDTAHKAWIDQFESSLQQWIKEKSSSPNHSNSSRNGESNGENNPVMLSELEKQNAQLQAMVTNYKSIITDTEGMLNKLQTRVESEETRWNAQLETLTNERDALQERLRNLESNQSNSTSNQSSQDLSKEVSSLNSSLEEERQKNAEAQKDIQKLKSQLKIGFDSLQAEQKHVEDLTAQVAQLKKSHNDDSISLDSNGINNNDSNNTSSSAKKKKNVSGWLRKKLKGSSDKGGETSEENSVTE</sequence>
<feature type="compositionally biased region" description="Low complexity" evidence="2">
    <location>
        <begin position="1007"/>
        <end position="1026"/>
    </location>
</feature>
<feature type="compositionally biased region" description="Polar residues" evidence="2">
    <location>
        <begin position="615"/>
        <end position="624"/>
    </location>
</feature>
<feature type="compositionally biased region" description="Basic and acidic residues" evidence="2">
    <location>
        <begin position="644"/>
        <end position="653"/>
    </location>
</feature>
<accession>A0A8D8VN16</accession>
<keyword evidence="3" id="KW-1133">Transmembrane helix</keyword>
<feature type="compositionally biased region" description="Basic residues" evidence="2">
    <location>
        <begin position="1027"/>
        <end position="1042"/>
    </location>
</feature>
<reference evidence="4" key="1">
    <citation type="submission" date="2021-05" db="EMBL/GenBank/DDBJ databases">
        <authorList>
            <person name="Alioto T."/>
            <person name="Alioto T."/>
            <person name="Gomez Garrido J."/>
        </authorList>
    </citation>
    <scope>NUCLEOTIDE SEQUENCE</scope>
</reference>
<keyword evidence="3" id="KW-0812">Transmembrane</keyword>
<feature type="compositionally biased region" description="Polar residues" evidence="2">
    <location>
        <begin position="735"/>
        <end position="753"/>
    </location>
</feature>
<dbReference type="GO" id="GO:0005789">
    <property type="term" value="C:endoplasmic reticulum membrane"/>
    <property type="evidence" value="ECO:0007669"/>
    <property type="project" value="TreeGrafter"/>
</dbReference>
<keyword evidence="3" id="KW-0472">Membrane</keyword>
<feature type="region of interest" description="Disordered" evidence="2">
    <location>
        <begin position="272"/>
        <end position="296"/>
    </location>
</feature>
<feature type="compositionally biased region" description="Polar residues" evidence="2">
    <location>
        <begin position="178"/>
        <end position="191"/>
    </location>
</feature>
<feature type="compositionally biased region" description="Basic and acidic residues" evidence="2">
    <location>
        <begin position="211"/>
        <end position="243"/>
    </location>
</feature>
<dbReference type="AlphaFoldDB" id="A0A8D8VN16"/>
<dbReference type="EMBL" id="HBUF01070409">
    <property type="protein sequence ID" value="CAG6629308.1"/>
    <property type="molecule type" value="Transcribed_RNA"/>
</dbReference>
<feature type="compositionally biased region" description="Low complexity" evidence="2">
    <location>
        <begin position="842"/>
        <end position="860"/>
    </location>
</feature>
<feature type="region of interest" description="Disordered" evidence="2">
    <location>
        <begin position="707"/>
        <end position="726"/>
    </location>
</feature>
<protein>
    <submittedName>
        <fullName evidence="4">Kinectin</fullName>
    </submittedName>
</protein>
<feature type="compositionally biased region" description="Basic and acidic residues" evidence="2">
    <location>
        <begin position="754"/>
        <end position="763"/>
    </location>
</feature>
<feature type="transmembrane region" description="Helical" evidence="3">
    <location>
        <begin position="6"/>
        <end position="23"/>
    </location>
</feature>
<evidence type="ECO:0000313" key="4">
    <source>
        <dbReference type="EMBL" id="CAG6629308.1"/>
    </source>
</evidence>
<dbReference type="EMBL" id="HBUF01346458">
    <property type="protein sequence ID" value="CAG6709824.1"/>
    <property type="molecule type" value="Transcribed_RNA"/>
</dbReference>